<feature type="transmembrane region" description="Helical" evidence="2">
    <location>
        <begin position="642"/>
        <end position="661"/>
    </location>
</feature>
<keyword evidence="2" id="KW-0472">Membrane</keyword>
<dbReference type="EMBL" id="LT629749">
    <property type="protein sequence ID" value="SDS66036.1"/>
    <property type="molecule type" value="Genomic_DNA"/>
</dbReference>
<evidence type="ECO:0000256" key="1">
    <source>
        <dbReference type="SAM" id="MobiDB-lite"/>
    </source>
</evidence>
<evidence type="ECO:0000256" key="2">
    <source>
        <dbReference type="SAM" id="Phobius"/>
    </source>
</evidence>
<dbReference type="InterPro" id="IPR043148">
    <property type="entry name" value="TagF_C"/>
</dbReference>
<dbReference type="GO" id="GO:0016020">
    <property type="term" value="C:membrane"/>
    <property type="evidence" value="ECO:0007669"/>
    <property type="project" value="InterPro"/>
</dbReference>
<sequence length="1210" mass="128392">MGDRLSRGPRDLGTASRLRKLGADLGTTALAATGISLALDGSRWSLALLALALLAATGRAVTMRRQSPRLDLLTSQLGQRALIGAGLASTLALLQPQHAVGAALGGVVLVGAVLYEPYLRPGSQLKVPVVAHLPGVPTTPVPADLSRQVLLADLGAVAAGLAVGALGLPAWWWALAAVLAAAGRVRVARDNARRAAALRRHERELPRAIADLQPEIALYTSWPGADGVHQVTMWLPYLQRTGRRCIVIARSSASARALAELVDVPVVEARGPADLDVLVVPSLRAAFYPNASSGNGVFVRYQQLTHVFLGHGDSDKPTSYNPTHAMYDRIFCAGPAAVRRYAEHGIAIPDEKFVVVGRPQVETIETAGSRPAGASPVVLYAPTWRGHVEETSLSSLPVGEGVVRGLLAAGATVVFRPHPFSHGFPADAAVIERIHRLLAEDRGRTGRPHLWGAEAETERSVVACFNLSDALVSDVSSVVSDYLFSGKPYAMVAVPTEPQAFRAAYPVARAAYVVPGDLADLGPALTTMLGEDPLAEVRRAQRVDYLGPFPAEGYASAFVAAVDAVASGGRLRSDVDDTGDDALAGASGAGADDSPADDEMLPVPGGGSPAAGPVRTPARRPRSRTRRRLRKLRRRLVQPRRWSQAAAVLALLALATALVGAPRLLPVLLGVAALTTVYGSVSASVHRRKRWPRLMGEARGVRVVLLCAAAVAAPPGRLPAPAALVVLVLLAVAVVGESGVQRAWGRLGLQVRNFPAMRTQVAEGVPRGLLPLAGSVAVLLALLAVLVPVPAGLLVAVAVLVFTLFVVVAVRALGRAARVVGAEHRLRDELTALAPEFAVYFAGTVGAGYQVGMWAPYFARIGRPFVVVTRSADTLTELSRALSRNGVDAPVILRPTLAGLQEVIVPSMTTAFYVNNAARNTHFIERRELTHVWLNHGDSEKPACYNPVHAIYDLIFTAGQAGIDRYARHGVHIPEEKFRVVGRPQVEGVQPAAGPVSTVERPTVLYAPTWQGPYADTRLFSLPVAVPVVQHLLDAGVRVVFRPHPTNYRFPACVTMIKKVNRLLARHRRETGVEHVYGSAAERAMSVEDCFNASDAMISDVSAMVTDYLHSGKPLAIVAVGRTPEQLVEVAPAARAAYVLLEDLSNLDAVVADLLGADPLAAVRAETRTYYLGDFPADRYADGFLDAARGVIDARSPSERRQAATLSTGE</sequence>
<feature type="region of interest" description="Disordered" evidence="1">
    <location>
        <begin position="571"/>
        <end position="630"/>
    </location>
</feature>
<dbReference type="Proteomes" id="UP000199092">
    <property type="component" value="Chromosome I"/>
</dbReference>
<feature type="transmembrane region" description="Helical" evidence="2">
    <location>
        <begin position="793"/>
        <end position="814"/>
    </location>
</feature>
<accession>A0A1H1U1B0</accession>
<dbReference type="STRING" id="546871.SAMN04488543_2139"/>
<dbReference type="InterPro" id="IPR007554">
    <property type="entry name" value="Glycerophosphate_synth"/>
</dbReference>
<dbReference type="Gene3D" id="3.40.50.12580">
    <property type="match status" value="2"/>
</dbReference>
<feature type="transmembrane region" description="Helical" evidence="2">
    <location>
        <begin position="698"/>
        <end position="716"/>
    </location>
</feature>
<gene>
    <name evidence="3" type="ORF">SAMN04488543_2139</name>
</gene>
<dbReference type="SUPFAM" id="SSF53756">
    <property type="entry name" value="UDP-Glycosyltransferase/glycogen phosphorylase"/>
    <property type="match status" value="1"/>
</dbReference>
<evidence type="ECO:0000313" key="4">
    <source>
        <dbReference type="Proteomes" id="UP000199092"/>
    </source>
</evidence>
<feature type="transmembrane region" description="Helical" evidence="2">
    <location>
        <begin position="722"/>
        <end position="744"/>
    </location>
</feature>
<feature type="transmembrane region" description="Helical" evidence="2">
    <location>
        <begin position="765"/>
        <end position="787"/>
    </location>
</feature>
<keyword evidence="2" id="KW-0812">Transmembrane</keyword>
<name>A0A1H1U1B0_9ACTN</name>
<dbReference type="GO" id="GO:0047355">
    <property type="term" value="F:CDP-glycerol glycerophosphotransferase activity"/>
    <property type="evidence" value="ECO:0007669"/>
    <property type="project" value="InterPro"/>
</dbReference>
<dbReference type="AlphaFoldDB" id="A0A1H1U1B0"/>
<organism evidence="3 4">
    <name type="scientific">Friedmanniella luteola</name>
    <dbReference type="NCBI Taxonomy" id="546871"/>
    <lineage>
        <taxon>Bacteria</taxon>
        <taxon>Bacillati</taxon>
        <taxon>Actinomycetota</taxon>
        <taxon>Actinomycetes</taxon>
        <taxon>Propionibacteriales</taxon>
        <taxon>Nocardioidaceae</taxon>
        <taxon>Friedmanniella</taxon>
    </lineage>
</organism>
<keyword evidence="2" id="KW-1133">Transmembrane helix</keyword>
<feature type="transmembrane region" description="Helical" evidence="2">
    <location>
        <begin position="154"/>
        <end position="183"/>
    </location>
</feature>
<dbReference type="Pfam" id="PF04464">
    <property type="entry name" value="Glyphos_transf"/>
    <property type="match status" value="2"/>
</dbReference>
<feature type="compositionally biased region" description="Low complexity" evidence="1">
    <location>
        <begin position="581"/>
        <end position="593"/>
    </location>
</feature>
<feature type="compositionally biased region" description="Basic residues" evidence="1">
    <location>
        <begin position="617"/>
        <end position="630"/>
    </location>
</feature>
<keyword evidence="3" id="KW-0808">Transferase</keyword>
<keyword evidence="4" id="KW-1185">Reference proteome</keyword>
<evidence type="ECO:0000313" key="3">
    <source>
        <dbReference type="EMBL" id="SDS66036.1"/>
    </source>
</evidence>
<feature type="transmembrane region" description="Helical" evidence="2">
    <location>
        <begin position="667"/>
        <end position="686"/>
    </location>
</feature>
<proteinExistence type="predicted"/>
<reference evidence="3 4" key="1">
    <citation type="submission" date="2016-10" db="EMBL/GenBank/DDBJ databases">
        <authorList>
            <person name="de Groot N.N."/>
        </authorList>
    </citation>
    <scope>NUCLEOTIDE SEQUENCE [LARGE SCALE GENOMIC DNA]</scope>
    <source>
        <strain evidence="3 4">DSM 21741</strain>
    </source>
</reference>
<protein>
    <submittedName>
        <fullName evidence="3">CDP-Glycerol:Poly(Glycerophosphate) glycerophosphotransferase</fullName>
    </submittedName>
</protein>